<dbReference type="SUPFAM" id="SSF51294">
    <property type="entry name" value="Hedgehog/intein (Hint) domain"/>
    <property type="match status" value="1"/>
</dbReference>
<dbReference type="Proteomes" id="UP000319555">
    <property type="component" value="Unassembled WGS sequence"/>
</dbReference>
<feature type="domain" description="Hedgehog/Intein (Hint)" evidence="1">
    <location>
        <begin position="151"/>
        <end position="297"/>
    </location>
</feature>
<dbReference type="OrthoDB" id="6305173at2"/>
<dbReference type="RefSeq" id="WP_142638058.1">
    <property type="nucleotide sequence ID" value="NZ_FXTE01000008.1"/>
</dbReference>
<gene>
    <name evidence="2" type="ORF">SAMN06265380_10862</name>
</gene>
<accession>A0A521DYB2</accession>
<evidence type="ECO:0000259" key="1">
    <source>
        <dbReference type="Pfam" id="PF13403"/>
    </source>
</evidence>
<proteinExistence type="predicted"/>
<reference evidence="2 3" key="1">
    <citation type="submission" date="2017-05" db="EMBL/GenBank/DDBJ databases">
        <authorList>
            <person name="Varghese N."/>
            <person name="Submissions S."/>
        </authorList>
    </citation>
    <scope>NUCLEOTIDE SEQUENCE [LARGE SCALE GENOMIC DNA]</scope>
    <source>
        <strain evidence="2 3">DSM 28009</strain>
    </source>
</reference>
<sequence length="362" mass="38735">MADPYFSELKYLGGPPQDFIEVAVDAGADVSGLVVTIYNSDGSIRSTNTLDGITPTTVAGRDVYVIDSASSATFTGLGKTNGISLSDGSTVYQFSSFSDPPSPGPITATAGPANGMSSTVIGEAGAGDSLISTDNGGTYTVNTTPTPGTIPCLTAGTLIATDQGPVLIESLKQGDRVLTDHGCTQPLSQIIRRHVSVRDLRRNPKLYPVRICAGALGQGLPRRDLLVSRQHRMLISSAIVKRMFERPEVLVSAIKLVELPGIYVDDRITEVTYFHLVFSEHEVIYADGAPTESLLLGDEALKSLPAAAMEELFTLFPDLVETPMQKTNYKIPVGGRQKRLIARHARNRRPLLADYDSSSIPV</sequence>
<dbReference type="InterPro" id="IPR028992">
    <property type="entry name" value="Hedgehog/Intein_dom"/>
</dbReference>
<dbReference type="Gene3D" id="2.170.16.10">
    <property type="entry name" value="Hedgehog/Intein (Hint) domain"/>
    <property type="match status" value="1"/>
</dbReference>
<dbReference type="InterPro" id="IPR036844">
    <property type="entry name" value="Hint_dom_sf"/>
</dbReference>
<dbReference type="Pfam" id="PF13403">
    <property type="entry name" value="Hint_2"/>
    <property type="match status" value="1"/>
</dbReference>
<dbReference type="AlphaFoldDB" id="A0A521DYB2"/>
<protein>
    <submittedName>
        <fullName evidence="2">Hint domain-containing protein</fullName>
    </submittedName>
</protein>
<name>A0A521DYB2_9RHOB</name>
<evidence type="ECO:0000313" key="2">
    <source>
        <dbReference type="EMBL" id="SMO76709.1"/>
    </source>
</evidence>
<keyword evidence="3" id="KW-1185">Reference proteome</keyword>
<evidence type="ECO:0000313" key="3">
    <source>
        <dbReference type="Proteomes" id="UP000319555"/>
    </source>
</evidence>
<organism evidence="2 3">
    <name type="scientific">Ruegeria faecimaris</name>
    <dbReference type="NCBI Taxonomy" id="686389"/>
    <lineage>
        <taxon>Bacteria</taxon>
        <taxon>Pseudomonadati</taxon>
        <taxon>Pseudomonadota</taxon>
        <taxon>Alphaproteobacteria</taxon>
        <taxon>Rhodobacterales</taxon>
        <taxon>Roseobacteraceae</taxon>
        <taxon>Ruegeria</taxon>
    </lineage>
</organism>
<dbReference type="EMBL" id="FXTE01000008">
    <property type="protein sequence ID" value="SMO76709.1"/>
    <property type="molecule type" value="Genomic_DNA"/>
</dbReference>